<dbReference type="Pfam" id="PF16586">
    <property type="entry name" value="DUF5060"/>
    <property type="match status" value="1"/>
</dbReference>
<dbReference type="OrthoDB" id="266054at2"/>
<dbReference type="Gene3D" id="3.20.20.80">
    <property type="entry name" value="Glycosidases"/>
    <property type="match status" value="1"/>
</dbReference>
<evidence type="ECO:0000313" key="4">
    <source>
        <dbReference type="EMBL" id="RED95230.1"/>
    </source>
</evidence>
<gene>
    <name evidence="4" type="ORF">C7460_1187</name>
</gene>
<dbReference type="InterPro" id="IPR010502">
    <property type="entry name" value="Carb-bd_dom_fam9"/>
</dbReference>
<dbReference type="Pfam" id="PF18962">
    <property type="entry name" value="Por_Secre_tail"/>
    <property type="match status" value="1"/>
</dbReference>
<reference evidence="4 5" key="1">
    <citation type="submission" date="2018-07" db="EMBL/GenBank/DDBJ databases">
        <title>Genomic Encyclopedia of Type Strains, Phase IV (KMG-IV): sequencing the most valuable type-strain genomes for metagenomic binning, comparative biology and taxonomic classification.</title>
        <authorList>
            <person name="Goeker M."/>
        </authorList>
    </citation>
    <scope>NUCLEOTIDE SEQUENCE [LARGE SCALE GENOMIC DNA]</scope>
    <source>
        <strain evidence="4 5">DSM 4134</strain>
    </source>
</reference>
<dbReference type="NCBIfam" id="TIGR04183">
    <property type="entry name" value="Por_Secre_tail"/>
    <property type="match status" value="1"/>
</dbReference>
<evidence type="ECO:0000313" key="5">
    <source>
        <dbReference type="Proteomes" id="UP000256779"/>
    </source>
</evidence>
<dbReference type="InterPro" id="IPR013783">
    <property type="entry name" value="Ig-like_fold"/>
</dbReference>
<dbReference type="SUPFAM" id="SSF49344">
    <property type="entry name" value="CBD9-like"/>
    <property type="match status" value="1"/>
</dbReference>
<dbReference type="InterPro" id="IPR000421">
    <property type="entry name" value="FA58C"/>
</dbReference>
<proteinExistence type="predicted"/>
<dbReference type="Proteomes" id="UP000256779">
    <property type="component" value="Unassembled WGS sequence"/>
</dbReference>
<dbReference type="RefSeq" id="WP_115869320.1">
    <property type="nucleotide sequence ID" value="NZ_QREG01000018.1"/>
</dbReference>
<comment type="caution">
    <text evidence="4">The sequence shown here is derived from an EMBL/GenBank/DDBJ whole genome shotgun (WGS) entry which is preliminary data.</text>
</comment>
<organism evidence="4 5">
    <name type="scientific">Marinoscillum furvescens DSM 4134</name>
    <dbReference type="NCBI Taxonomy" id="1122208"/>
    <lineage>
        <taxon>Bacteria</taxon>
        <taxon>Pseudomonadati</taxon>
        <taxon>Bacteroidota</taxon>
        <taxon>Cytophagia</taxon>
        <taxon>Cytophagales</taxon>
        <taxon>Reichenbachiellaceae</taxon>
        <taxon>Marinoscillum</taxon>
    </lineage>
</organism>
<dbReference type="PROSITE" id="PS50022">
    <property type="entry name" value="FA58C_3"/>
    <property type="match status" value="1"/>
</dbReference>
<dbReference type="CDD" id="cd00146">
    <property type="entry name" value="PKD"/>
    <property type="match status" value="1"/>
</dbReference>
<dbReference type="InterPro" id="IPR008979">
    <property type="entry name" value="Galactose-bd-like_sf"/>
</dbReference>
<dbReference type="InterPro" id="IPR035986">
    <property type="entry name" value="PKD_dom_sf"/>
</dbReference>
<accession>A0A3D9KYW8</accession>
<dbReference type="Pfam" id="PF06452">
    <property type="entry name" value="CBM9_1"/>
    <property type="match status" value="1"/>
</dbReference>
<dbReference type="InterPro" id="IPR022409">
    <property type="entry name" value="PKD/Chitinase_dom"/>
</dbReference>
<dbReference type="Pfam" id="PF00754">
    <property type="entry name" value="F5_F8_type_C"/>
    <property type="match status" value="1"/>
</dbReference>
<protein>
    <submittedName>
        <fullName evidence="4">Putative secreted protein (Por secretion system target)</fullName>
    </submittedName>
</protein>
<feature type="domain" description="PKD" evidence="3">
    <location>
        <begin position="726"/>
        <end position="808"/>
    </location>
</feature>
<dbReference type="Pfam" id="PF12904">
    <property type="entry name" value="Collagen_bind_2"/>
    <property type="match status" value="1"/>
</dbReference>
<feature type="domain" description="F5/8 type C" evidence="2">
    <location>
        <begin position="1358"/>
        <end position="1516"/>
    </location>
</feature>
<keyword evidence="5" id="KW-1185">Reference proteome</keyword>
<dbReference type="Gene3D" id="2.60.120.260">
    <property type="entry name" value="Galactose-binding domain-like"/>
    <property type="match status" value="1"/>
</dbReference>
<dbReference type="GO" id="GO:0030246">
    <property type="term" value="F:carbohydrate binding"/>
    <property type="evidence" value="ECO:0007669"/>
    <property type="project" value="InterPro"/>
</dbReference>
<dbReference type="Gene3D" id="2.60.40.1190">
    <property type="match status" value="1"/>
</dbReference>
<dbReference type="InterPro" id="IPR026444">
    <property type="entry name" value="Secre_tail"/>
</dbReference>
<dbReference type="GO" id="GO:0004553">
    <property type="term" value="F:hydrolase activity, hydrolyzing O-glycosyl compounds"/>
    <property type="evidence" value="ECO:0007669"/>
    <property type="project" value="InterPro"/>
</dbReference>
<dbReference type="Pfam" id="PF18911">
    <property type="entry name" value="PKD_4"/>
    <property type="match status" value="1"/>
</dbReference>
<evidence type="ECO:0000259" key="3">
    <source>
        <dbReference type="PROSITE" id="PS50093"/>
    </source>
</evidence>
<evidence type="ECO:0000256" key="1">
    <source>
        <dbReference type="SAM" id="SignalP"/>
    </source>
</evidence>
<dbReference type="InterPro" id="IPR024749">
    <property type="entry name" value="Collagen-bd_put"/>
</dbReference>
<dbReference type="InterPro" id="IPR032260">
    <property type="entry name" value="DUF5060"/>
</dbReference>
<dbReference type="EMBL" id="QREG01000018">
    <property type="protein sequence ID" value="RED95230.1"/>
    <property type="molecule type" value="Genomic_DNA"/>
</dbReference>
<dbReference type="PROSITE" id="PS50093">
    <property type="entry name" value="PKD"/>
    <property type="match status" value="1"/>
</dbReference>
<dbReference type="SUPFAM" id="SSF49785">
    <property type="entry name" value="Galactose-binding domain-like"/>
    <property type="match status" value="1"/>
</dbReference>
<dbReference type="GO" id="GO:0016052">
    <property type="term" value="P:carbohydrate catabolic process"/>
    <property type="evidence" value="ECO:0007669"/>
    <property type="project" value="InterPro"/>
</dbReference>
<dbReference type="Gene3D" id="2.60.40.10">
    <property type="entry name" value="Immunoglobulins"/>
    <property type="match status" value="3"/>
</dbReference>
<feature type="signal peptide" evidence="1">
    <location>
        <begin position="1"/>
        <end position="25"/>
    </location>
</feature>
<sequence>MKNLKTGLWKCLFLAFLILPTIGEAQSISSLTLMNATTDEAIGELTNDYTIDLATTGQSLNVRANTEGTIGSVQFVLDGQVFRTEGVAPYALAGDDNGDYRVWTPSVGDHTLKVTAYSEGNAGGTELSALEVNFTVTETQEDLVKPTETGTGEVTISGELKKWHKITLDFDGPAYKETDNAPNPFLDFRLQVTFTNGESSFTIPGFFAADGNAAETSLDSGNVWRVHFAPNQTGEWTYTASFRFGSAVAISDAAAPGEAISPMDGKTGTFTVTESDKSGRDFRAKGRLQYVGGHYLQFADSKEYFIKGGSDAPENLLAYEDFDNTPNQGNRLKSWSAHANDWNTGDPSWQDGKGTEIIGAVNYLADEGLNVFSFLTMNIGGDDKNVFPYVSSSDFKHFDCSKLDQWEILFEHADKLGMYLHFKTQETENDHLLDGGDVGTTRKLYYRELIARFAHHLALNWNLGEENTQTAQQRKDMAAYFASHDPYQNHIVIHTYPNQHDAVYPSLLGDASELTGASIQTGWNKVHENTLKWRKRSAAAGKPWVVANDEQGGANTGVPDDTYTGSPSLDAIRKQTLWGNLMAGGAGVEYYFGYNLPHSDLTCQDFRSRSISWKYVGIAIDFFDDLPVNQMAPADELVSKGWCLTDPGNTYLVYLPEGGSADLTIAIKGTYDIAWFDPRNGGELQTGSVTQLTETGTHSLGTPPSDENQDWAILITRATSGDNVAPTAAFTASATTGEAPVELTFDASTSSDSDGTISAYEWDFGDGITATGKEVSHTFETAGNFTVELIIYDDKDGFARATQQVSITQSAGCGSATSILSTDFEKGGFYVDNYTGTDLLAIQPDEANQKPVSATATTTFEGESCSYNLTFHGVGESDGEAAFQILVNDVEVGAYNIPLSTQNWEMGDHFNLVMENVSLANGDEIKVVGATASADGKEWSRARWLKLDITPTACTAGIFEEKDGYVVVEAEDAVSIGTGYVVKDSYTEPALGTGHLQYTGSNSYGAVPQESITEYQIKINTPGTYQFKWRSRNGPGAVKFDEENDSWLSIEADRFYGTKGSTEHTFAKGDFIKVWIQDLNKWSWNCFGEHHGVNGMNVYATFNNAGTYTLKIAGRSHGHPIDRFALYLPGKGTIATNDNTKASSSSCGSSGQAKIWASPKSYELKAFDAAFEIDGEEDEEWKFIEEAYGTFESAGKDLPDESDLSLKYKMTMHEDMLYFMAAVKDDQLTTATSADGYATSDNVELYFNPDNEHGEQGAYGTDAIQIRLPYGITGNPKSGSENWTTDTNTDFAYTTKATADGYLLEAKIPMSIIGEVSTGQELGFEIQVNDNDGSGLENSLAWANDTKNNTANTDTRKFGTLMIGTQAYRFEPKSTWQVIYVDSEATPGNRDAAIDGDPSTFWHTEWKDAQPGFPHEIQIDFGDTINVEEVHYMHRQDEWGPNGAIGEYEIYVSGSTSSWGDPVAKGELEWPEELATNYKLSHVITLDEVTPGRYLRLVALSETQNIPEKPFTAIAELDVVAGEIEVTEPTPTLGVETAAELLIFPSPAKSEPITIQMNNQEAWELTITDISGKTILTQNFVKEAIIKTDGWPTGLYQVRLRQGQQQVSSKLIITK</sequence>
<evidence type="ECO:0000259" key="2">
    <source>
        <dbReference type="PROSITE" id="PS50022"/>
    </source>
</evidence>
<keyword evidence="1" id="KW-0732">Signal</keyword>
<feature type="chain" id="PRO_5017719822" evidence="1">
    <location>
        <begin position="26"/>
        <end position="1615"/>
    </location>
</feature>
<dbReference type="SMART" id="SM00089">
    <property type="entry name" value="PKD"/>
    <property type="match status" value="1"/>
</dbReference>
<dbReference type="InterPro" id="IPR000601">
    <property type="entry name" value="PKD_dom"/>
</dbReference>
<dbReference type="SUPFAM" id="SSF49299">
    <property type="entry name" value="PKD domain"/>
    <property type="match status" value="1"/>
</dbReference>
<name>A0A3D9KYW8_MARFU</name>